<proteinExistence type="predicted"/>
<evidence type="ECO:0000313" key="1">
    <source>
        <dbReference type="EMBL" id="PVX48477.1"/>
    </source>
</evidence>
<dbReference type="AlphaFoldDB" id="A0A2U0TY00"/>
<dbReference type="OrthoDB" id="1061223at2"/>
<organism evidence="1 2">
    <name type="scientific">Hallella colorans</name>
    <dbReference type="NCBI Taxonomy" id="1703337"/>
    <lineage>
        <taxon>Bacteria</taxon>
        <taxon>Pseudomonadati</taxon>
        <taxon>Bacteroidota</taxon>
        <taxon>Bacteroidia</taxon>
        <taxon>Bacteroidales</taxon>
        <taxon>Prevotellaceae</taxon>
        <taxon>Hallella</taxon>
    </lineage>
</organism>
<reference evidence="1 2" key="1">
    <citation type="submission" date="2018-05" db="EMBL/GenBank/DDBJ databases">
        <title>Genomic Encyclopedia of Type Strains, Phase IV (KMG-IV): sequencing the most valuable type-strain genomes for metagenomic binning, comparative biology and taxonomic classification.</title>
        <authorList>
            <person name="Goeker M."/>
        </authorList>
    </citation>
    <scope>NUCLEOTIDE SEQUENCE [LARGE SCALE GENOMIC DNA]</scope>
    <source>
        <strain evidence="1 2">DSM 100333</strain>
    </source>
</reference>
<comment type="caution">
    <text evidence="1">The sequence shown here is derived from an EMBL/GenBank/DDBJ whole genome shotgun (WGS) entry which is preliminary data.</text>
</comment>
<evidence type="ECO:0000313" key="2">
    <source>
        <dbReference type="Proteomes" id="UP000245870"/>
    </source>
</evidence>
<keyword evidence="2" id="KW-1185">Reference proteome</keyword>
<protein>
    <submittedName>
        <fullName evidence="1">Uncharacterized protein</fullName>
    </submittedName>
</protein>
<dbReference type="EMBL" id="QENY01000025">
    <property type="protein sequence ID" value="PVX48477.1"/>
    <property type="molecule type" value="Genomic_DNA"/>
</dbReference>
<accession>A0A2U0TY00</accession>
<name>A0A2U0TY00_9BACT</name>
<dbReference type="RefSeq" id="WP_024999446.1">
    <property type="nucleotide sequence ID" value="NZ_QENY01000025.1"/>
</dbReference>
<sequence>MNNCKIPKHPIHVLLDEFFANAEMEGVIAEYQHKNSSCSKWLMFSDYCLDDKNKANDVMTFVLMPFENEAKYTEMQQKIHDMQPSDIKKTNTVDKDFLSYLKNENVLVFSFVFNDRKHFLARTYGQCLKKVKETFQMICDCYEEWKKTACNKEILKHYEKVVNTINQQLATLNGKNPDIKLFNDILITAFLGAYVSVKVLEKLPIEIFGWFSDRDKVISGKDNIIVPIFRFYQHNMLGGKQFQFCTSTPDDKVKPFFDDFNRIADVVTGALADYNIEENYITADKFDTVLINFLADNKRVFIFRIHKIDENYRVGQIEMHPK</sequence>
<dbReference type="Proteomes" id="UP000245870">
    <property type="component" value="Unassembled WGS sequence"/>
</dbReference>
<gene>
    <name evidence="1" type="ORF">C7379_12516</name>
</gene>